<evidence type="ECO:0000256" key="1">
    <source>
        <dbReference type="SAM" id="MobiDB-lite"/>
    </source>
</evidence>
<dbReference type="RefSeq" id="WP_377797551.1">
    <property type="nucleotide sequence ID" value="NZ_JBHSLW010000010.1"/>
</dbReference>
<evidence type="ECO:0000259" key="4">
    <source>
        <dbReference type="Pfam" id="PF23666"/>
    </source>
</evidence>
<sequence length="1310" mass="140439">MATLVLQVAGSVLGAVVGGPFGAIVGRSLGALAGARLDQGLFGGGGGTRVVEGPRLKEIDGIVSTEGAPIPRVYGRARLGGQLIWATRFDEDVTTTVTRTKAGGKGGQKAQKTYETTYSYYANLAVAICEGPIAFVRRIWADGREIDFNAVTLRVHRGFEDQEPDPLIAAKEAGAAPAYRGTAYVVFERFPLVAYGNRVPQFSFEVVRAVPGLGEMIRAVTLIPGASEFIYHPTLVNQEPEAGVTIAENRHQLHSGSDIDGAIGHLLALCPNLRRISLVVSWFGDDLRAGHCTIAPRVEIAAKNTPGVLWSVAGLDRASTRLVSQSSGRPAYGGTPSDDSVIALIRRLRHVYGIEVVLYPFVMMDVPAANALTDPHTGNPSQPPYPWRGRITCSPAPGQSGSPDGTSTAAEQIGNFLGVATAAHFSLDGDRVVCGVPGEWSFRRAVLHAAMLAKAAGGVEGFIIGSELVGLTRVRGTTGSYPMVDGLVALAAEVRAILPAPTTLVYAADWTEYGAHVRDGGQEVGFPLDPLWSSPDIDAIGIDYYAPLSDWRDTPDHADLAIARSPADVDYLRGGLTSGEGYEWYYADLSGRQAQARLPISDGAFGKPWVFRQKDLPNWWLNRHVERSGGHEIGTTAWVPGSKPIWLTEIGLPAVDKGGNSPNVFPDPKSFDGGYPHFSTRARDDLVQARGLEAILSGFDPVLPGFAPQRNPISPWLGFRMVDPANIFVWTWDARPFPAFPDLISVWADGTNYQTGHWINGRLEGVTLDRLVRAILADYGLPEAHEIAIDGFVDGYVLDRPISARQALEPLSQIFGFDAVMSSGRLVFRGRAANVARALSADDLVLDRNGQPYELRRAEESELPHELRLIHIDGNDDYRQAAARSRRLAGAARRESAVELPVVTRRAEGQRLAEQRLQEIWAGRETLELELSPRCIDLEAGDIVSLEVSGQARLFRLTRISDGPTRRADARSVEPAIYRGAAAEGAEGERPPKATPRIAGRPDALILDLPIAREPQPPLQSLAAFADPWPGGLAIWRAAEGASFALAGIVAAPSIMGETLTTLMPGPLWRTDRHASVDVRLRGGNLASVAPETALAGANALAFMDPAAEVEIATAARVELIGAQTFRLSQIVRGLGGSEAAAARVLAPGARVVVLDGAAVLLSAGLDEIGRPLRYRIGPPDADVASASMRELSTTVGTAPLRPLSPVRVRARRLPAGVLLNWIRRSRIDGDSWDAVEVPLGEEIERYRVILRAGGVIIRNVEVDAPAMLYEAAQEMADFGEPQGALDVELAQLSVVAGAGLSRRGLITVR</sequence>
<keyword evidence="6" id="KW-1185">Reference proteome</keyword>
<dbReference type="Pfam" id="PF13550">
    <property type="entry name" value="Phage-tail_3"/>
    <property type="match status" value="1"/>
</dbReference>
<dbReference type="CDD" id="cd19607">
    <property type="entry name" value="GTA_TIM-barrel-like"/>
    <property type="match status" value="1"/>
</dbReference>
<dbReference type="InterPro" id="IPR017853">
    <property type="entry name" value="GH"/>
</dbReference>
<feature type="domain" description="GTA TIM-barrel-like" evidence="2">
    <location>
        <begin position="440"/>
        <end position="741"/>
    </location>
</feature>
<feature type="domain" description="Rcc01698-like C-terminal" evidence="4">
    <location>
        <begin position="1055"/>
        <end position="1153"/>
    </location>
</feature>
<dbReference type="Pfam" id="PF23666">
    <property type="entry name" value="Rcc01698_C"/>
    <property type="match status" value="1"/>
</dbReference>
<reference evidence="6" key="1">
    <citation type="journal article" date="2019" name="Int. J. Syst. Evol. Microbiol.">
        <title>The Global Catalogue of Microorganisms (GCM) 10K type strain sequencing project: providing services to taxonomists for standard genome sequencing and annotation.</title>
        <authorList>
            <consortium name="The Broad Institute Genomics Platform"/>
            <consortium name="The Broad Institute Genome Sequencing Center for Infectious Disease"/>
            <person name="Wu L."/>
            <person name="Ma J."/>
        </authorList>
    </citation>
    <scope>NUCLEOTIDE SEQUENCE [LARGE SCALE GENOMIC DNA]</scope>
    <source>
        <strain evidence="6">NCAIM B.01391</strain>
    </source>
</reference>
<dbReference type="Pfam" id="PF13547">
    <property type="entry name" value="GTA_TIM"/>
    <property type="match status" value="1"/>
</dbReference>
<feature type="domain" description="Tip attachment protein J" evidence="3">
    <location>
        <begin position="800"/>
        <end position="962"/>
    </location>
</feature>
<organism evidence="5 6">
    <name type="scientific">Bosea eneae</name>
    <dbReference type="NCBI Taxonomy" id="151454"/>
    <lineage>
        <taxon>Bacteria</taxon>
        <taxon>Pseudomonadati</taxon>
        <taxon>Pseudomonadota</taxon>
        <taxon>Alphaproteobacteria</taxon>
        <taxon>Hyphomicrobiales</taxon>
        <taxon>Boseaceae</taxon>
        <taxon>Bosea</taxon>
    </lineage>
</organism>
<keyword evidence="5" id="KW-0378">Hydrolase</keyword>
<feature type="region of interest" description="Disordered" evidence="1">
    <location>
        <begin position="372"/>
        <end position="408"/>
    </location>
</feature>
<dbReference type="InterPro" id="IPR056490">
    <property type="entry name" value="Rcc01698_C"/>
</dbReference>
<dbReference type="InterPro" id="IPR025195">
    <property type="entry name" value="GTA_TIM_dom"/>
</dbReference>
<name>A0ABW0IRI7_9HYPH</name>
<evidence type="ECO:0000259" key="2">
    <source>
        <dbReference type="Pfam" id="PF13547"/>
    </source>
</evidence>
<accession>A0ABW0IRI7</accession>
<gene>
    <name evidence="5" type="ORF">ACFPOB_08815</name>
</gene>
<dbReference type="Gene3D" id="3.20.20.80">
    <property type="entry name" value="Glycosidases"/>
    <property type="match status" value="1"/>
</dbReference>
<dbReference type="InterPro" id="IPR032876">
    <property type="entry name" value="J_dom"/>
</dbReference>
<protein>
    <submittedName>
        <fullName evidence="5">Glycoside hydrolase/phage tail family protein</fullName>
    </submittedName>
</protein>
<dbReference type="Proteomes" id="UP001596053">
    <property type="component" value="Unassembled WGS sequence"/>
</dbReference>
<dbReference type="GO" id="GO:0016787">
    <property type="term" value="F:hydrolase activity"/>
    <property type="evidence" value="ECO:0007669"/>
    <property type="project" value="UniProtKB-KW"/>
</dbReference>
<comment type="caution">
    <text evidence="5">The sequence shown here is derived from an EMBL/GenBank/DDBJ whole genome shotgun (WGS) entry which is preliminary data.</text>
</comment>
<evidence type="ECO:0000313" key="5">
    <source>
        <dbReference type="EMBL" id="MFC5419663.1"/>
    </source>
</evidence>
<dbReference type="SUPFAM" id="SSF51445">
    <property type="entry name" value="(Trans)glycosidases"/>
    <property type="match status" value="1"/>
</dbReference>
<evidence type="ECO:0000313" key="6">
    <source>
        <dbReference type="Proteomes" id="UP001596053"/>
    </source>
</evidence>
<proteinExistence type="predicted"/>
<evidence type="ECO:0000259" key="3">
    <source>
        <dbReference type="Pfam" id="PF13550"/>
    </source>
</evidence>
<feature type="compositionally biased region" description="Polar residues" evidence="1">
    <location>
        <begin position="397"/>
        <end position="408"/>
    </location>
</feature>
<dbReference type="EMBL" id="JBHSLW010000010">
    <property type="protein sequence ID" value="MFC5419663.1"/>
    <property type="molecule type" value="Genomic_DNA"/>
</dbReference>